<proteinExistence type="predicted"/>
<comment type="caution">
    <text evidence="2">The sequence shown here is derived from an EMBL/GenBank/DDBJ whole genome shotgun (WGS) entry which is preliminary data.</text>
</comment>
<name>A0ABS2QIG3_9BACI</name>
<gene>
    <name evidence="2" type="ORF">JOC77_002389</name>
</gene>
<evidence type="ECO:0000313" key="3">
    <source>
        <dbReference type="Proteomes" id="UP000823486"/>
    </source>
</evidence>
<evidence type="ECO:0000313" key="2">
    <source>
        <dbReference type="EMBL" id="MBM7692958.1"/>
    </source>
</evidence>
<feature type="region of interest" description="Disordered" evidence="1">
    <location>
        <begin position="21"/>
        <end position="57"/>
    </location>
</feature>
<dbReference type="Proteomes" id="UP000823486">
    <property type="component" value="Unassembled WGS sequence"/>
</dbReference>
<keyword evidence="3" id="KW-1185">Reference proteome</keyword>
<accession>A0ABS2QIG3</accession>
<protein>
    <submittedName>
        <fullName evidence="2">Uncharacterized protein</fullName>
    </submittedName>
</protein>
<dbReference type="EMBL" id="JAFBFI010000009">
    <property type="protein sequence ID" value="MBM7692958.1"/>
    <property type="molecule type" value="Genomic_DNA"/>
</dbReference>
<reference evidence="2 3" key="1">
    <citation type="submission" date="2021-01" db="EMBL/GenBank/DDBJ databases">
        <title>Genomic Encyclopedia of Type Strains, Phase IV (KMG-IV): sequencing the most valuable type-strain genomes for metagenomic binning, comparative biology and taxonomic classification.</title>
        <authorList>
            <person name="Goeker M."/>
        </authorList>
    </citation>
    <scope>NUCLEOTIDE SEQUENCE [LARGE SCALE GENOMIC DNA]</scope>
    <source>
        <strain evidence="2 3">DSM 105482</strain>
    </source>
</reference>
<evidence type="ECO:0000256" key="1">
    <source>
        <dbReference type="SAM" id="MobiDB-lite"/>
    </source>
</evidence>
<sequence>MKFARVNQDFTRGKSYFMGILLSPPAQPAPKQASTQSKKRKNSPQGEFHPYYSSIFP</sequence>
<organism evidence="2 3">
    <name type="scientific">Peribacillus deserti</name>
    <dbReference type="NCBI Taxonomy" id="673318"/>
    <lineage>
        <taxon>Bacteria</taxon>
        <taxon>Bacillati</taxon>
        <taxon>Bacillota</taxon>
        <taxon>Bacilli</taxon>
        <taxon>Bacillales</taxon>
        <taxon>Bacillaceae</taxon>
        <taxon>Peribacillus</taxon>
    </lineage>
</organism>